<dbReference type="AlphaFoldDB" id="A0AAV8XNM6"/>
<accession>A0AAV8XNM6</accession>
<protein>
    <recommendedName>
        <fullName evidence="2">Gfo/Idh/MocA-like oxidoreductase N-terminal domain-containing protein</fullName>
    </recommendedName>
</protein>
<reference evidence="3" key="1">
    <citation type="journal article" date="2023" name="Insect Mol. Biol.">
        <title>Genome sequencing provides insights into the evolution of gene families encoding plant cell wall-degrading enzymes in longhorned beetles.</title>
        <authorList>
            <person name="Shin N.R."/>
            <person name="Okamura Y."/>
            <person name="Kirsch R."/>
            <person name="Pauchet Y."/>
        </authorList>
    </citation>
    <scope>NUCLEOTIDE SEQUENCE</scope>
    <source>
        <strain evidence="3">AMC_N1</strain>
    </source>
</reference>
<dbReference type="Gene3D" id="3.40.50.720">
    <property type="entry name" value="NAD(P)-binding Rossmann-like Domain"/>
    <property type="match status" value="1"/>
</dbReference>
<evidence type="ECO:0000313" key="3">
    <source>
        <dbReference type="EMBL" id="KAJ8940488.1"/>
    </source>
</evidence>
<sequence>MLEDLIHPLIIEIAEAHPDEFREDIVFQQDGAPLHYTRPTLQYAGVTSDIHLEDLRFNGTADKENFGVAIFGIGRAGTIHLANLVVNRKVRILYIVDDDKQKLAKHTSLPALINPSVRFIVCSSPTITHEKIIMEALHHRKAIFCEKPIAENIEKSKS</sequence>
<dbReference type="Pfam" id="PF01408">
    <property type="entry name" value="GFO_IDH_MocA"/>
    <property type="match status" value="1"/>
</dbReference>
<feature type="domain" description="Gfo/Idh/MocA-like oxidoreductase N-terminal" evidence="2">
    <location>
        <begin position="66"/>
        <end position="157"/>
    </location>
</feature>
<name>A0AAV8XNM6_9CUCU</name>
<dbReference type="PANTHER" id="PTHR42840:SF3">
    <property type="entry name" value="BINDING ROSSMANN FOLD OXIDOREDUCTASE, PUTATIVE (AFU_ORTHOLOGUE AFUA_2G10240)-RELATED"/>
    <property type="match status" value="1"/>
</dbReference>
<dbReference type="GO" id="GO:0006740">
    <property type="term" value="P:NADPH regeneration"/>
    <property type="evidence" value="ECO:0007669"/>
    <property type="project" value="TreeGrafter"/>
</dbReference>
<keyword evidence="1" id="KW-0560">Oxidoreductase</keyword>
<evidence type="ECO:0000256" key="1">
    <source>
        <dbReference type="ARBA" id="ARBA00023002"/>
    </source>
</evidence>
<evidence type="ECO:0000313" key="4">
    <source>
        <dbReference type="Proteomes" id="UP001162162"/>
    </source>
</evidence>
<dbReference type="SUPFAM" id="SSF51735">
    <property type="entry name" value="NAD(P)-binding Rossmann-fold domains"/>
    <property type="match status" value="1"/>
</dbReference>
<organism evidence="3 4">
    <name type="scientific">Aromia moschata</name>
    <dbReference type="NCBI Taxonomy" id="1265417"/>
    <lineage>
        <taxon>Eukaryota</taxon>
        <taxon>Metazoa</taxon>
        <taxon>Ecdysozoa</taxon>
        <taxon>Arthropoda</taxon>
        <taxon>Hexapoda</taxon>
        <taxon>Insecta</taxon>
        <taxon>Pterygota</taxon>
        <taxon>Neoptera</taxon>
        <taxon>Endopterygota</taxon>
        <taxon>Coleoptera</taxon>
        <taxon>Polyphaga</taxon>
        <taxon>Cucujiformia</taxon>
        <taxon>Chrysomeloidea</taxon>
        <taxon>Cerambycidae</taxon>
        <taxon>Cerambycinae</taxon>
        <taxon>Callichromatini</taxon>
        <taxon>Aromia</taxon>
    </lineage>
</organism>
<dbReference type="PANTHER" id="PTHR42840">
    <property type="entry name" value="NAD(P)-BINDING ROSSMANN-FOLD SUPERFAMILY PROTEIN-RELATED"/>
    <property type="match status" value="1"/>
</dbReference>
<dbReference type="EMBL" id="JAPWTK010000427">
    <property type="protein sequence ID" value="KAJ8940488.1"/>
    <property type="molecule type" value="Genomic_DNA"/>
</dbReference>
<dbReference type="InterPro" id="IPR036291">
    <property type="entry name" value="NAD(P)-bd_dom_sf"/>
</dbReference>
<dbReference type="GO" id="GO:0005737">
    <property type="term" value="C:cytoplasm"/>
    <property type="evidence" value="ECO:0007669"/>
    <property type="project" value="TreeGrafter"/>
</dbReference>
<comment type="caution">
    <text evidence="3">The sequence shown here is derived from an EMBL/GenBank/DDBJ whole genome shotgun (WGS) entry which is preliminary data.</text>
</comment>
<dbReference type="GO" id="GO:0000166">
    <property type="term" value="F:nucleotide binding"/>
    <property type="evidence" value="ECO:0007669"/>
    <property type="project" value="InterPro"/>
</dbReference>
<dbReference type="Proteomes" id="UP001162162">
    <property type="component" value="Unassembled WGS sequence"/>
</dbReference>
<dbReference type="GO" id="GO:0016491">
    <property type="term" value="F:oxidoreductase activity"/>
    <property type="evidence" value="ECO:0007669"/>
    <property type="project" value="UniProtKB-KW"/>
</dbReference>
<dbReference type="InterPro" id="IPR000683">
    <property type="entry name" value="Gfo/Idh/MocA-like_OxRdtase_N"/>
</dbReference>
<keyword evidence="4" id="KW-1185">Reference proteome</keyword>
<evidence type="ECO:0000259" key="2">
    <source>
        <dbReference type="Pfam" id="PF01408"/>
    </source>
</evidence>
<proteinExistence type="predicted"/>
<gene>
    <name evidence="3" type="ORF">NQ318_008526</name>
</gene>